<organism evidence="1 2">
    <name type="scientific">Pluteus cervinus</name>
    <dbReference type="NCBI Taxonomy" id="181527"/>
    <lineage>
        <taxon>Eukaryota</taxon>
        <taxon>Fungi</taxon>
        <taxon>Dikarya</taxon>
        <taxon>Basidiomycota</taxon>
        <taxon>Agaricomycotina</taxon>
        <taxon>Agaricomycetes</taxon>
        <taxon>Agaricomycetidae</taxon>
        <taxon>Agaricales</taxon>
        <taxon>Pluteineae</taxon>
        <taxon>Pluteaceae</taxon>
        <taxon>Pluteus</taxon>
    </lineage>
</organism>
<keyword evidence="2" id="KW-1185">Reference proteome</keyword>
<protein>
    <submittedName>
        <fullName evidence="1">N-acetylhexosaminidase</fullName>
    </submittedName>
</protein>
<name>A0ACD3AX04_9AGAR</name>
<proteinExistence type="predicted"/>
<dbReference type="EMBL" id="ML208311">
    <property type="protein sequence ID" value="TFK70523.1"/>
    <property type="molecule type" value="Genomic_DNA"/>
</dbReference>
<evidence type="ECO:0000313" key="2">
    <source>
        <dbReference type="Proteomes" id="UP000308600"/>
    </source>
</evidence>
<sequence>MQLRLLISVISTFSLFGNEVYALWPIPRTLQTGTSFVKLSPDFGITVNVNNPPQDLLDAVSRTKAYIQTDKLQRLTVGRGANDSSAIRSAPMLAELRVSLNSGSTVRPIADESVRPLAQRVEGYSLTVPSNGSAAVLTANSTLGLFRGLTTFQQLWYDLSGVTYSYQVPVVISNDTPAFPYRGFMLDTARNFFPVDDIKRTFDAMSLVKINTFHWHIVDSHSFPLQVDQFPEVSQQGAYSSDEVYTPVDIQDIVSYAGERGIDVLVEIDTPGHTAAIASSHPEHIACNQASPWGNFANEPPAGQLRLASAATTQFIASLISSVAKTLPSTLFSTGGDEINSNCYAKDAQTQSDLSASGRTLEQALNVFTQATHKSLTDLGKSPVVWEEMVLSHNVTLPASTVVLVWISSANAASVARKGFKLVHAPSDYFYLDCGAGEWIGNTVGATSWCDPFKSWQKAYTFDPYANIPSSQRSLVLGGQQLLWTEQSSPENLDSIVWPRAATSAEVFWTGATLPDGTPRNGNTALPRLHDIRYRMVNRGIEAIALQPHWCALRPGACNS</sequence>
<dbReference type="Proteomes" id="UP000308600">
    <property type="component" value="Unassembled WGS sequence"/>
</dbReference>
<evidence type="ECO:0000313" key="1">
    <source>
        <dbReference type="EMBL" id="TFK70523.1"/>
    </source>
</evidence>
<accession>A0ACD3AX04</accession>
<reference evidence="1 2" key="1">
    <citation type="journal article" date="2019" name="Nat. Ecol. Evol.">
        <title>Megaphylogeny resolves global patterns of mushroom evolution.</title>
        <authorList>
            <person name="Varga T."/>
            <person name="Krizsan K."/>
            <person name="Foldi C."/>
            <person name="Dima B."/>
            <person name="Sanchez-Garcia M."/>
            <person name="Sanchez-Ramirez S."/>
            <person name="Szollosi G.J."/>
            <person name="Szarkandi J.G."/>
            <person name="Papp V."/>
            <person name="Albert L."/>
            <person name="Andreopoulos W."/>
            <person name="Angelini C."/>
            <person name="Antonin V."/>
            <person name="Barry K.W."/>
            <person name="Bougher N.L."/>
            <person name="Buchanan P."/>
            <person name="Buyck B."/>
            <person name="Bense V."/>
            <person name="Catcheside P."/>
            <person name="Chovatia M."/>
            <person name="Cooper J."/>
            <person name="Damon W."/>
            <person name="Desjardin D."/>
            <person name="Finy P."/>
            <person name="Geml J."/>
            <person name="Haridas S."/>
            <person name="Hughes K."/>
            <person name="Justo A."/>
            <person name="Karasinski D."/>
            <person name="Kautmanova I."/>
            <person name="Kiss B."/>
            <person name="Kocsube S."/>
            <person name="Kotiranta H."/>
            <person name="LaButti K.M."/>
            <person name="Lechner B.E."/>
            <person name="Liimatainen K."/>
            <person name="Lipzen A."/>
            <person name="Lukacs Z."/>
            <person name="Mihaltcheva S."/>
            <person name="Morgado L.N."/>
            <person name="Niskanen T."/>
            <person name="Noordeloos M.E."/>
            <person name="Ohm R.A."/>
            <person name="Ortiz-Santana B."/>
            <person name="Ovrebo C."/>
            <person name="Racz N."/>
            <person name="Riley R."/>
            <person name="Savchenko A."/>
            <person name="Shiryaev A."/>
            <person name="Soop K."/>
            <person name="Spirin V."/>
            <person name="Szebenyi C."/>
            <person name="Tomsovsky M."/>
            <person name="Tulloss R.E."/>
            <person name="Uehling J."/>
            <person name="Grigoriev I.V."/>
            <person name="Vagvolgyi C."/>
            <person name="Papp T."/>
            <person name="Martin F.M."/>
            <person name="Miettinen O."/>
            <person name="Hibbett D.S."/>
            <person name="Nagy L.G."/>
        </authorList>
    </citation>
    <scope>NUCLEOTIDE SEQUENCE [LARGE SCALE GENOMIC DNA]</scope>
    <source>
        <strain evidence="1 2">NL-1719</strain>
    </source>
</reference>
<gene>
    <name evidence="1" type="ORF">BDN72DRAFT_795032</name>
</gene>